<sequence>MSQTEEVLDQTPDTGKKTVSQIIDALPRVGLTKWAAVALFCSFFFSNYEIAVFTLTIPGLRLGLGLTPGDFAWPVVWNLVGYAVGAYVFGYVADRRGRQWGLRLTFVTLGLGGLLSGLSWDVASLSFFRFLAGCGMGAVLAICSTYIGEMAPSNQRGRYQARFYLIQAPLLLLAGLLSLPLLAAMPDTAWRYLLSFGGLVLLVVPLINGKHLIESPRWLEEKERRNEALRVLSQLVAGAGAGPLPAGTELASEAKETSSVGPLRTLLASGYMPRLMVILGFWFVFFIGMYGFGSYQTMILEGLGISTSNALLVSVLGRAVPILAALGVFVVIERFERRSIIITGVIIFAASVLLMASGLGEWAATVGSLGTGVGVSLMASPAYTYTAEVFPTKVRGTASSICDGIGHLGGAVAPFIILPILQSFGASAACWAIIACLLLSAAIVRLGVKTKNRTLEQIAA</sequence>
<keyword evidence="2 5" id="KW-0812">Transmembrane</keyword>
<feature type="transmembrane region" description="Helical" evidence="5">
    <location>
        <begin position="163"/>
        <end position="183"/>
    </location>
</feature>
<dbReference type="InterPro" id="IPR020846">
    <property type="entry name" value="MFS_dom"/>
</dbReference>
<feature type="transmembrane region" description="Helical" evidence="5">
    <location>
        <begin position="339"/>
        <end position="356"/>
    </location>
</feature>
<keyword evidence="3 5" id="KW-1133">Transmembrane helix</keyword>
<dbReference type="InterPro" id="IPR036259">
    <property type="entry name" value="MFS_trans_sf"/>
</dbReference>
<dbReference type="Proteomes" id="UP001236806">
    <property type="component" value="Unassembled WGS sequence"/>
</dbReference>
<evidence type="ECO:0000256" key="3">
    <source>
        <dbReference type="ARBA" id="ARBA00022989"/>
    </source>
</evidence>
<feature type="transmembrane region" description="Helical" evidence="5">
    <location>
        <begin position="310"/>
        <end position="332"/>
    </location>
</feature>
<accession>A0ABU0PL45</accession>
<reference evidence="7 8" key="1">
    <citation type="submission" date="2023-07" db="EMBL/GenBank/DDBJ databases">
        <title>Comparative genomics of wheat-associated soil bacteria to identify genetic determinants of phenazine resistance.</title>
        <authorList>
            <person name="Mouncey N."/>
        </authorList>
    </citation>
    <scope>NUCLEOTIDE SEQUENCE [LARGE SCALE GENOMIC DNA]</scope>
    <source>
        <strain evidence="7 8">W1I3</strain>
    </source>
</reference>
<gene>
    <name evidence="7" type="ORF">QFZ36_002254</name>
</gene>
<feature type="transmembrane region" description="Helical" evidence="5">
    <location>
        <begin position="126"/>
        <end position="151"/>
    </location>
</feature>
<keyword evidence="8" id="KW-1185">Reference proteome</keyword>
<evidence type="ECO:0000313" key="7">
    <source>
        <dbReference type="EMBL" id="MDQ0674693.1"/>
    </source>
</evidence>
<feature type="transmembrane region" description="Helical" evidence="5">
    <location>
        <begin position="75"/>
        <end position="93"/>
    </location>
</feature>
<dbReference type="PANTHER" id="PTHR23508">
    <property type="entry name" value="CARBOXYLIC ACID TRANSPORTER PROTEIN HOMOLOG"/>
    <property type="match status" value="1"/>
</dbReference>
<dbReference type="SUPFAM" id="SSF103473">
    <property type="entry name" value="MFS general substrate transporter"/>
    <property type="match status" value="1"/>
</dbReference>
<dbReference type="InterPro" id="IPR005828">
    <property type="entry name" value="MFS_sugar_transport-like"/>
</dbReference>
<comment type="caution">
    <text evidence="7">The sequence shown here is derived from an EMBL/GenBank/DDBJ whole genome shotgun (WGS) entry which is preliminary data.</text>
</comment>
<feature type="transmembrane region" description="Helical" evidence="5">
    <location>
        <begin position="362"/>
        <end position="385"/>
    </location>
</feature>
<feature type="transmembrane region" description="Helical" evidence="5">
    <location>
        <begin position="271"/>
        <end position="290"/>
    </location>
</feature>
<organism evidence="7 8">
    <name type="scientific">Pseudarthrobacter siccitolerans</name>
    <dbReference type="NCBI Taxonomy" id="861266"/>
    <lineage>
        <taxon>Bacteria</taxon>
        <taxon>Bacillati</taxon>
        <taxon>Actinomycetota</taxon>
        <taxon>Actinomycetes</taxon>
        <taxon>Micrococcales</taxon>
        <taxon>Micrococcaceae</taxon>
        <taxon>Pseudarthrobacter</taxon>
    </lineage>
</organism>
<feature type="transmembrane region" description="Helical" evidence="5">
    <location>
        <begin position="424"/>
        <end position="448"/>
    </location>
</feature>
<evidence type="ECO:0000256" key="1">
    <source>
        <dbReference type="ARBA" id="ARBA00004651"/>
    </source>
</evidence>
<feature type="domain" description="Major facilitator superfamily (MFS) profile" evidence="6">
    <location>
        <begin position="35"/>
        <end position="453"/>
    </location>
</feature>
<evidence type="ECO:0000256" key="4">
    <source>
        <dbReference type="ARBA" id="ARBA00023136"/>
    </source>
</evidence>
<proteinExistence type="predicted"/>
<comment type="subcellular location">
    <subcellularLocation>
        <location evidence="1">Cell membrane</location>
        <topology evidence="1">Multi-pass membrane protein</topology>
    </subcellularLocation>
</comment>
<dbReference type="CDD" id="cd17316">
    <property type="entry name" value="MFS_SV2_like"/>
    <property type="match status" value="1"/>
</dbReference>
<dbReference type="Gene3D" id="1.20.1250.20">
    <property type="entry name" value="MFS general substrate transporter like domains"/>
    <property type="match status" value="1"/>
</dbReference>
<evidence type="ECO:0000259" key="6">
    <source>
        <dbReference type="PROSITE" id="PS50850"/>
    </source>
</evidence>
<evidence type="ECO:0000313" key="8">
    <source>
        <dbReference type="Proteomes" id="UP001236806"/>
    </source>
</evidence>
<evidence type="ECO:0000256" key="5">
    <source>
        <dbReference type="SAM" id="Phobius"/>
    </source>
</evidence>
<dbReference type="PANTHER" id="PTHR23508:SF10">
    <property type="entry name" value="CARBOXYLIC ACID TRANSPORTER PROTEIN HOMOLOG"/>
    <property type="match status" value="1"/>
</dbReference>
<evidence type="ECO:0000256" key="2">
    <source>
        <dbReference type="ARBA" id="ARBA00022692"/>
    </source>
</evidence>
<dbReference type="Pfam" id="PF00083">
    <property type="entry name" value="Sugar_tr"/>
    <property type="match status" value="1"/>
</dbReference>
<dbReference type="EMBL" id="JAUSXB010000001">
    <property type="protein sequence ID" value="MDQ0674693.1"/>
    <property type="molecule type" value="Genomic_DNA"/>
</dbReference>
<name>A0ABU0PL45_9MICC</name>
<dbReference type="RefSeq" id="WP_306636467.1">
    <property type="nucleotide sequence ID" value="NZ_JAUSXB010000001.1"/>
</dbReference>
<feature type="transmembrane region" description="Helical" evidence="5">
    <location>
        <begin position="100"/>
        <end position="120"/>
    </location>
</feature>
<protein>
    <submittedName>
        <fullName evidence="7">MFS transporter</fullName>
    </submittedName>
</protein>
<feature type="transmembrane region" description="Helical" evidence="5">
    <location>
        <begin position="397"/>
        <end position="418"/>
    </location>
</feature>
<dbReference type="PROSITE" id="PS50850">
    <property type="entry name" value="MFS"/>
    <property type="match status" value="1"/>
</dbReference>
<keyword evidence="4 5" id="KW-0472">Membrane</keyword>
<feature type="transmembrane region" description="Helical" evidence="5">
    <location>
        <begin position="34"/>
        <end position="55"/>
    </location>
</feature>
<feature type="transmembrane region" description="Helical" evidence="5">
    <location>
        <begin position="189"/>
        <end position="207"/>
    </location>
</feature>